<keyword evidence="1" id="KW-0812">Transmembrane</keyword>
<protein>
    <submittedName>
        <fullName evidence="2">Uncharacterized protein</fullName>
    </submittedName>
</protein>
<feature type="transmembrane region" description="Helical" evidence="1">
    <location>
        <begin position="105"/>
        <end position="124"/>
    </location>
</feature>
<evidence type="ECO:0000256" key="1">
    <source>
        <dbReference type="SAM" id="Phobius"/>
    </source>
</evidence>
<keyword evidence="1" id="KW-1133">Transmembrane helix</keyword>
<comment type="caution">
    <text evidence="2">The sequence shown here is derived from an EMBL/GenBank/DDBJ whole genome shotgun (WGS) entry which is preliminary data.</text>
</comment>
<name>A0A9R1CS12_9EURY</name>
<dbReference type="Proteomes" id="UP001139494">
    <property type="component" value="Unassembled WGS sequence"/>
</dbReference>
<gene>
    <name evidence="2" type="ORF">KM295_04495</name>
</gene>
<sequence length="287" mass="30496">MATGSATDEGPTGDRRLPSARRVGRGLLSALVSAPGRSTATLLVAVPYVWLGYYMVGVALGRHGDVIVSGDWLTVLFTTYALLSALALAHRILEVGLGGLTVESLLDVVVLVWLTAFYFVWMLAREPVSSTTTVTELYAPVLAGEPQAVLWAGTAAAVTVLSAGIVLFPRPGSRPFRTRFRTALVTFPVVITAVVLLVRPAVDSLWWPFVVGVFLGTLVGGAARVHVIAGAIARGLFAGLSLFVWAVGAIGWLLTYRTRPPTEAVVLADTAWGQDERQADADQGDRE</sequence>
<feature type="transmembrane region" description="Helical" evidence="1">
    <location>
        <begin position="180"/>
        <end position="199"/>
    </location>
</feature>
<keyword evidence="1" id="KW-0472">Membrane</keyword>
<evidence type="ECO:0000313" key="3">
    <source>
        <dbReference type="Proteomes" id="UP001139494"/>
    </source>
</evidence>
<feature type="transmembrane region" description="Helical" evidence="1">
    <location>
        <begin position="205"/>
        <end position="223"/>
    </location>
</feature>
<evidence type="ECO:0000313" key="2">
    <source>
        <dbReference type="EMBL" id="MCQ4332763.1"/>
    </source>
</evidence>
<accession>A0A9R1CS12</accession>
<feature type="transmembrane region" description="Helical" evidence="1">
    <location>
        <begin position="235"/>
        <end position="254"/>
    </location>
</feature>
<organism evidence="2 3">
    <name type="scientific">Natronomonas aquatica</name>
    <dbReference type="NCBI Taxonomy" id="2841590"/>
    <lineage>
        <taxon>Archaea</taxon>
        <taxon>Methanobacteriati</taxon>
        <taxon>Methanobacteriota</taxon>
        <taxon>Stenosarchaea group</taxon>
        <taxon>Halobacteria</taxon>
        <taxon>Halobacteriales</taxon>
        <taxon>Natronomonadaceae</taxon>
        <taxon>Natronomonas</taxon>
    </lineage>
</organism>
<proteinExistence type="predicted"/>
<dbReference type="EMBL" id="JAHLKM010000003">
    <property type="protein sequence ID" value="MCQ4332763.1"/>
    <property type="molecule type" value="Genomic_DNA"/>
</dbReference>
<reference evidence="2" key="1">
    <citation type="journal article" date="2023" name="Front. Microbiol.">
        <title>Genomic-based phylogenetic and metabolic analyses of the genus Natronomonas, and description of Natronomonas aquatica sp. nov.</title>
        <authorList>
            <person name="Garcia-Roldan A."/>
            <person name="Duran-Viseras A."/>
            <person name="de la Haba R.R."/>
            <person name="Corral P."/>
            <person name="Sanchez-Porro C."/>
            <person name="Ventosa A."/>
        </authorList>
    </citation>
    <scope>NUCLEOTIDE SEQUENCE</scope>
    <source>
        <strain evidence="2">F2-12</strain>
    </source>
</reference>
<feature type="transmembrane region" description="Helical" evidence="1">
    <location>
        <begin position="72"/>
        <end position="93"/>
    </location>
</feature>
<dbReference type="RefSeq" id="WP_256028701.1">
    <property type="nucleotide sequence ID" value="NZ_JAHLKM010000003.1"/>
</dbReference>
<keyword evidence="3" id="KW-1185">Reference proteome</keyword>
<feature type="transmembrane region" description="Helical" evidence="1">
    <location>
        <begin position="148"/>
        <end position="168"/>
    </location>
</feature>
<feature type="transmembrane region" description="Helical" evidence="1">
    <location>
        <begin position="40"/>
        <end position="60"/>
    </location>
</feature>
<dbReference type="AlphaFoldDB" id="A0A9R1CS12"/>